<feature type="coiled-coil region" evidence="4">
    <location>
        <begin position="100"/>
        <end position="148"/>
    </location>
</feature>
<dbReference type="InterPro" id="IPR058625">
    <property type="entry name" value="MdtA-like_BSH"/>
</dbReference>
<reference evidence="9" key="1">
    <citation type="submission" date="2021-01" db="EMBL/GenBank/DDBJ databases">
        <title>Paracoccus amoyensis sp. nov., isolated from the surface seawater along the coast of Xiamen Island, China.</title>
        <authorList>
            <person name="Lyu L."/>
        </authorList>
    </citation>
    <scope>NUCLEOTIDE SEQUENCE</scope>
    <source>
        <strain evidence="9">MJ17</strain>
    </source>
</reference>
<evidence type="ECO:0000256" key="5">
    <source>
        <dbReference type="SAM" id="MobiDB-lite"/>
    </source>
</evidence>
<accession>A0A934W078</accession>
<dbReference type="PANTHER" id="PTHR30469">
    <property type="entry name" value="MULTIDRUG RESISTANCE PROTEIN MDTA"/>
    <property type="match status" value="1"/>
</dbReference>
<feature type="signal peptide" evidence="6">
    <location>
        <begin position="1"/>
        <end position="25"/>
    </location>
</feature>
<evidence type="ECO:0000313" key="9">
    <source>
        <dbReference type="EMBL" id="MBK4216645.1"/>
    </source>
</evidence>
<evidence type="ECO:0000256" key="6">
    <source>
        <dbReference type="SAM" id="SignalP"/>
    </source>
</evidence>
<protein>
    <submittedName>
        <fullName evidence="9">Efflux RND transporter periplasmic adaptor subunit</fullName>
    </submittedName>
</protein>
<dbReference type="AlphaFoldDB" id="A0A934W078"/>
<dbReference type="GO" id="GO:1990281">
    <property type="term" value="C:efflux pump complex"/>
    <property type="evidence" value="ECO:0007669"/>
    <property type="project" value="TreeGrafter"/>
</dbReference>
<feature type="region of interest" description="Disordered" evidence="5">
    <location>
        <begin position="390"/>
        <end position="416"/>
    </location>
</feature>
<dbReference type="Pfam" id="PF25917">
    <property type="entry name" value="BSH_RND"/>
    <property type="match status" value="1"/>
</dbReference>
<evidence type="ECO:0000256" key="3">
    <source>
        <dbReference type="ARBA" id="ARBA00022448"/>
    </source>
</evidence>
<dbReference type="EMBL" id="JAEPRQ010000003">
    <property type="protein sequence ID" value="MBK4216645.1"/>
    <property type="molecule type" value="Genomic_DNA"/>
</dbReference>
<evidence type="ECO:0000313" key="10">
    <source>
        <dbReference type="Proteomes" id="UP000640485"/>
    </source>
</evidence>
<name>A0A934W078_9RHOB</name>
<comment type="caution">
    <text evidence="9">The sequence shown here is derived from an EMBL/GenBank/DDBJ whole genome shotgun (WGS) entry which is preliminary data.</text>
</comment>
<dbReference type="InterPro" id="IPR058627">
    <property type="entry name" value="MdtA-like_C"/>
</dbReference>
<evidence type="ECO:0000256" key="4">
    <source>
        <dbReference type="SAM" id="Coils"/>
    </source>
</evidence>
<dbReference type="NCBIfam" id="TIGR01730">
    <property type="entry name" value="RND_mfp"/>
    <property type="match status" value="1"/>
</dbReference>
<feature type="chain" id="PRO_5037152634" evidence="6">
    <location>
        <begin position="26"/>
        <end position="416"/>
    </location>
</feature>
<evidence type="ECO:0000256" key="2">
    <source>
        <dbReference type="ARBA" id="ARBA00009477"/>
    </source>
</evidence>
<sequence>MEINPLMRVLFPLLVAAGLSSAALADEAESSTETARNLPAVSVVEATRAEVFARVPVSGSLVARQQVQVFPQVSGYEITEILVEAGDTVEKGQVLARLATDTLDAQLEQARAEYARAEAGVGQARSNIDSAQASLTQATTALERVQRLRQSGNASQAVLDQAVADEANARAQAASAGDGLAVAQAALGQAQAARRIAELNRDRAAIIAPVGGVISARTAELGAMAGGGTDPLFTLIENGEIEFSAEVIETALPELATGAPATVSIAGLGEISGQVRLIPAAVDQVSRLGLMRISLEQKPGLRPGLFGNGWITTAQRQAVTVPMAAVLTDADGERVQVVVDGQIESREVRAGLLWEGRREIVEGVNEGETVLARAGAFFSDGDQIRVIDEDRSQEPDDAEAAATAETAGAVGQADQP</sequence>
<feature type="domain" description="Multidrug resistance protein MdtA-like barrel-sandwich hybrid" evidence="7">
    <location>
        <begin position="66"/>
        <end position="228"/>
    </location>
</feature>
<evidence type="ECO:0000256" key="1">
    <source>
        <dbReference type="ARBA" id="ARBA00004196"/>
    </source>
</evidence>
<evidence type="ECO:0000259" key="7">
    <source>
        <dbReference type="Pfam" id="PF25917"/>
    </source>
</evidence>
<dbReference type="GO" id="GO:0015562">
    <property type="term" value="F:efflux transmembrane transporter activity"/>
    <property type="evidence" value="ECO:0007669"/>
    <property type="project" value="TreeGrafter"/>
</dbReference>
<dbReference type="Gene3D" id="2.40.50.100">
    <property type="match status" value="1"/>
</dbReference>
<dbReference type="Gene3D" id="2.40.420.20">
    <property type="match status" value="1"/>
</dbReference>
<dbReference type="Gene3D" id="2.40.30.170">
    <property type="match status" value="1"/>
</dbReference>
<gene>
    <name evidence="9" type="ORF">JJJ17_11975</name>
</gene>
<dbReference type="Pfam" id="PF25967">
    <property type="entry name" value="RND-MFP_C"/>
    <property type="match status" value="1"/>
</dbReference>
<keyword evidence="4" id="KW-0175">Coiled coil</keyword>
<comment type="subcellular location">
    <subcellularLocation>
        <location evidence="1">Cell envelope</location>
    </subcellularLocation>
</comment>
<dbReference type="PANTHER" id="PTHR30469:SF15">
    <property type="entry name" value="HLYD FAMILY OF SECRETION PROTEINS"/>
    <property type="match status" value="1"/>
</dbReference>
<dbReference type="Gene3D" id="1.10.287.470">
    <property type="entry name" value="Helix hairpin bin"/>
    <property type="match status" value="1"/>
</dbReference>
<keyword evidence="10" id="KW-1185">Reference proteome</keyword>
<comment type="similarity">
    <text evidence="2">Belongs to the membrane fusion protein (MFP) (TC 8.A.1) family.</text>
</comment>
<dbReference type="SUPFAM" id="SSF111369">
    <property type="entry name" value="HlyD-like secretion proteins"/>
    <property type="match status" value="2"/>
</dbReference>
<evidence type="ECO:0000259" key="8">
    <source>
        <dbReference type="Pfam" id="PF25967"/>
    </source>
</evidence>
<dbReference type="InterPro" id="IPR006143">
    <property type="entry name" value="RND_pump_MFP"/>
</dbReference>
<feature type="compositionally biased region" description="Low complexity" evidence="5">
    <location>
        <begin position="400"/>
        <end position="416"/>
    </location>
</feature>
<feature type="domain" description="Multidrug resistance protein MdtA-like C-terminal permuted SH3" evidence="8">
    <location>
        <begin position="317"/>
        <end position="370"/>
    </location>
</feature>
<keyword evidence="3" id="KW-0813">Transport</keyword>
<keyword evidence="6" id="KW-0732">Signal</keyword>
<dbReference type="Proteomes" id="UP000640485">
    <property type="component" value="Unassembled WGS sequence"/>
</dbReference>
<organism evidence="9 10">
    <name type="scientific">Paracoccus caeni</name>
    <dbReference type="NCBI Taxonomy" id="657651"/>
    <lineage>
        <taxon>Bacteria</taxon>
        <taxon>Pseudomonadati</taxon>
        <taxon>Pseudomonadota</taxon>
        <taxon>Alphaproteobacteria</taxon>
        <taxon>Rhodobacterales</taxon>
        <taxon>Paracoccaceae</taxon>
        <taxon>Paracoccus</taxon>
    </lineage>
</organism>
<proteinExistence type="inferred from homology"/>